<dbReference type="PROSITE" id="PS51387">
    <property type="entry name" value="FAD_PCMH"/>
    <property type="match status" value="1"/>
</dbReference>
<dbReference type="InterPro" id="IPR012951">
    <property type="entry name" value="BBE"/>
</dbReference>
<dbReference type="Pfam" id="PF08031">
    <property type="entry name" value="BBE"/>
    <property type="match status" value="1"/>
</dbReference>
<reference evidence="7 8" key="1">
    <citation type="submission" date="2023-01" db="EMBL/GenBank/DDBJ databases">
        <title>Analysis of 21 Apiospora genomes using comparative genomics revels a genus with tremendous synthesis potential of carbohydrate active enzymes and secondary metabolites.</title>
        <authorList>
            <person name="Sorensen T."/>
        </authorList>
    </citation>
    <scope>NUCLEOTIDE SEQUENCE [LARGE SCALE GENOMIC DNA]</scope>
    <source>
        <strain evidence="7 8">CBS 20057</strain>
    </source>
</reference>
<dbReference type="InterPro" id="IPR036318">
    <property type="entry name" value="FAD-bd_PCMH-like_sf"/>
</dbReference>
<accession>A0ABR1R2G1</accession>
<keyword evidence="8" id="KW-1185">Reference proteome</keyword>
<gene>
    <name evidence="7" type="ORF">PG991_015672</name>
</gene>
<dbReference type="Gene3D" id="3.30.43.10">
    <property type="entry name" value="Uridine Diphospho-n-acetylenolpyruvylglucosamine Reductase, domain 2"/>
    <property type="match status" value="1"/>
</dbReference>
<evidence type="ECO:0000256" key="1">
    <source>
        <dbReference type="ARBA" id="ARBA00005466"/>
    </source>
</evidence>
<dbReference type="SUPFAM" id="SSF56176">
    <property type="entry name" value="FAD-binding/transporter-associated domain-like"/>
    <property type="match status" value="1"/>
</dbReference>
<evidence type="ECO:0000256" key="2">
    <source>
        <dbReference type="ARBA" id="ARBA00022630"/>
    </source>
</evidence>
<dbReference type="InterPro" id="IPR050416">
    <property type="entry name" value="FAD-linked_Oxidoreductase"/>
</dbReference>
<dbReference type="Pfam" id="PF01565">
    <property type="entry name" value="FAD_binding_4"/>
    <property type="match status" value="1"/>
</dbReference>
<evidence type="ECO:0000313" key="7">
    <source>
        <dbReference type="EMBL" id="KAK7996205.1"/>
    </source>
</evidence>
<feature type="chain" id="PRO_5046306143" description="FAD-binding PCMH-type domain-containing protein" evidence="5">
    <location>
        <begin position="21"/>
        <end position="497"/>
    </location>
</feature>
<keyword evidence="4" id="KW-0560">Oxidoreductase</keyword>
<dbReference type="InterPro" id="IPR016166">
    <property type="entry name" value="FAD-bd_PCMH"/>
</dbReference>
<dbReference type="EMBL" id="JAQQWI010000022">
    <property type="protein sequence ID" value="KAK7996205.1"/>
    <property type="molecule type" value="Genomic_DNA"/>
</dbReference>
<keyword evidence="2" id="KW-0285">Flavoprotein</keyword>
<evidence type="ECO:0000259" key="6">
    <source>
        <dbReference type="PROSITE" id="PS51387"/>
    </source>
</evidence>
<name>A0ABR1R2G1_9PEZI</name>
<dbReference type="PANTHER" id="PTHR42973:SF22">
    <property type="entry name" value="FAD-BINDING PCMH-TYPE DOMAIN-CONTAINING PROTEIN-RELATED"/>
    <property type="match status" value="1"/>
</dbReference>
<dbReference type="InterPro" id="IPR016167">
    <property type="entry name" value="FAD-bd_PCMH_sub1"/>
</dbReference>
<dbReference type="InterPro" id="IPR016169">
    <property type="entry name" value="FAD-bd_PCMH_sub2"/>
</dbReference>
<dbReference type="InterPro" id="IPR006094">
    <property type="entry name" value="Oxid_FAD_bind_N"/>
</dbReference>
<feature type="signal peptide" evidence="5">
    <location>
        <begin position="1"/>
        <end position="20"/>
    </location>
</feature>
<comment type="caution">
    <text evidence="7">The sequence shown here is derived from an EMBL/GenBank/DDBJ whole genome shotgun (WGS) entry which is preliminary data.</text>
</comment>
<keyword evidence="3" id="KW-0274">FAD</keyword>
<dbReference type="PANTHER" id="PTHR42973">
    <property type="entry name" value="BINDING OXIDOREDUCTASE, PUTATIVE (AFU_ORTHOLOGUE AFUA_1G17690)-RELATED"/>
    <property type="match status" value="1"/>
</dbReference>
<evidence type="ECO:0000256" key="5">
    <source>
        <dbReference type="SAM" id="SignalP"/>
    </source>
</evidence>
<evidence type="ECO:0000256" key="3">
    <source>
        <dbReference type="ARBA" id="ARBA00022827"/>
    </source>
</evidence>
<organism evidence="7 8">
    <name type="scientific">Apiospora marii</name>
    <dbReference type="NCBI Taxonomy" id="335849"/>
    <lineage>
        <taxon>Eukaryota</taxon>
        <taxon>Fungi</taxon>
        <taxon>Dikarya</taxon>
        <taxon>Ascomycota</taxon>
        <taxon>Pezizomycotina</taxon>
        <taxon>Sordariomycetes</taxon>
        <taxon>Xylariomycetidae</taxon>
        <taxon>Amphisphaeriales</taxon>
        <taxon>Apiosporaceae</taxon>
        <taxon>Apiospora</taxon>
    </lineage>
</organism>
<evidence type="ECO:0000313" key="8">
    <source>
        <dbReference type="Proteomes" id="UP001396898"/>
    </source>
</evidence>
<dbReference type="Gene3D" id="3.30.465.10">
    <property type="match status" value="1"/>
</dbReference>
<comment type="similarity">
    <text evidence="1">Belongs to the oxygen-dependent FAD-linked oxidoreductase family.</text>
</comment>
<evidence type="ECO:0000256" key="4">
    <source>
        <dbReference type="ARBA" id="ARBA00023002"/>
    </source>
</evidence>
<sequence length="497" mass="53798">MRTLKMFLALVLSAVTASSAATLAVRADTGGTACAAIASSLGDAQVAISHLNASYIDSKHDYWNARQSKYAPSCVVYPRSSQDVSVAIQAIRASGSRFAVKAGGHSPNNFFSSVDRGVLIDFRSMTAKSYDAASKLASYEPGSNWGQLYDFYQQYGRTVMGGRLSGVGTGLALGGGLSYLAPQYGMACDSFKELEVVLPNGTITTASAGSNPDLFLGLRGGGGNAFGIVTRYTVESHPIDTFYAGTLIYALDHKQAVLEAVRDFIAHNEDPKASILATYETLTTPDLLLNLDEVIIVFIVYDGADPGTAFKNFTQIPRLLDTSKPGKTYTEVANMPIPYTAELSRADNIFRIGAHQISGDAYREVYDRYAAWAHAHKGLYVYVSLNFYPVSRSMTDASRARGGNAMQMPDGPWFWANYILSTPPGMLPDVYDAVQASFRAMVEATPSAPGLPLFLNEAAVDQRPLASFPTYPRLQQIKRKYDPEGFFASKTGGWTFD</sequence>
<dbReference type="Gene3D" id="3.40.462.20">
    <property type="match status" value="1"/>
</dbReference>
<feature type="domain" description="FAD-binding PCMH-type" evidence="6">
    <location>
        <begin position="68"/>
        <end position="239"/>
    </location>
</feature>
<dbReference type="Proteomes" id="UP001396898">
    <property type="component" value="Unassembled WGS sequence"/>
</dbReference>
<protein>
    <recommendedName>
        <fullName evidence="6">FAD-binding PCMH-type domain-containing protein</fullName>
    </recommendedName>
</protein>
<proteinExistence type="inferred from homology"/>
<keyword evidence="5" id="KW-0732">Signal</keyword>